<sequence length="113" mass="12180">MLENPEEMGEEEPKHALHFSQWANGSQHKLISSLREEIAALKAENDNWKIPDALYLDEDPIILGLKRKIACQKAAVPDASASSSDSTSSPPDVSALVLQDQSAGPSTSRASNP</sequence>
<name>A0AAV5WHR1_9BILA</name>
<feature type="compositionally biased region" description="Low complexity" evidence="1">
    <location>
        <begin position="75"/>
        <end position="95"/>
    </location>
</feature>
<keyword evidence="3" id="KW-1185">Reference proteome</keyword>
<dbReference type="EMBL" id="BTSY01000005">
    <property type="protein sequence ID" value="GMT30115.1"/>
    <property type="molecule type" value="Genomic_DNA"/>
</dbReference>
<evidence type="ECO:0000313" key="3">
    <source>
        <dbReference type="Proteomes" id="UP001432322"/>
    </source>
</evidence>
<dbReference type="AlphaFoldDB" id="A0AAV5WHR1"/>
<gene>
    <name evidence="2" type="ORF">PFISCL1PPCAC_21412</name>
</gene>
<feature type="non-terminal residue" evidence="2">
    <location>
        <position position="113"/>
    </location>
</feature>
<organism evidence="2 3">
    <name type="scientific">Pristionchus fissidentatus</name>
    <dbReference type="NCBI Taxonomy" id="1538716"/>
    <lineage>
        <taxon>Eukaryota</taxon>
        <taxon>Metazoa</taxon>
        <taxon>Ecdysozoa</taxon>
        <taxon>Nematoda</taxon>
        <taxon>Chromadorea</taxon>
        <taxon>Rhabditida</taxon>
        <taxon>Rhabditina</taxon>
        <taxon>Diplogasteromorpha</taxon>
        <taxon>Diplogasteroidea</taxon>
        <taxon>Neodiplogasteridae</taxon>
        <taxon>Pristionchus</taxon>
    </lineage>
</organism>
<accession>A0AAV5WHR1</accession>
<evidence type="ECO:0000313" key="2">
    <source>
        <dbReference type="EMBL" id="GMT30115.1"/>
    </source>
</evidence>
<comment type="caution">
    <text evidence="2">The sequence shown here is derived from an EMBL/GenBank/DDBJ whole genome shotgun (WGS) entry which is preliminary data.</text>
</comment>
<protein>
    <submittedName>
        <fullName evidence="2">Uncharacterized protein</fullName>
    </submittedName>
</protein>
<evidence type="ECO:0000256" key="1">
    <source>
        <dbReference type="SAM" id="MobiDB-lite"/>
    </source>
</evidence>
<proteinExistence type="predicted"/>
<feature type="region of interest" description="Disordered" evidence="1">
    <location>
        <begin position="75"/>
        <end position="113"/>
    </location>
</feature>
<feature type="compositionally biased region" description="Polar residues" evidence="1">
    <location>
        <begin position="99"/>
        <end position="113"/>
    </location>
</feature>
<dbReference type="Proteomes" id="UP001432322">
    <property type="component" value="Unassembled WGS sequence"/>
</dbReference>
<reference evidence="2" key="1">
    <citation type="submission" date="2023-10" db="EMBL/GenBank/DDBJ databases">
        <title>Genome assembly of Pristionchus species.</title>
        <authorList>
            <person name="Yoshida K."/>
            <person name="Sommer R.J."/>
        </authorList>
    </citation>
    <scope>NUCLEOTIDE SEQUENCE</scope>
    <source>
        <strain evidence="2">RS5133</strain>
    </source>
</reference>